<name>A0ABY4X969_9SPHN</name>
<proteinExistence type="predicted"/>
<protein>
    <submittedName>
        <fullName evidence="1">Uncharacterized protein</fullName>
    </submittedName>
</protein>
<evidence type="ECO:0000313" key="1">
    <source>
        <dbReference type="EMBL" id="USI73477.1"/>
    </source>
</evidence>
<dbReference type="RefSeq" id="WP_252167286.1">
    <property type="nucleotide sequence ID" value="NZ_CP084930.1"/>
</dbReference>
<accession>A0ABY4X969</accession>
<keyword evidence="2" id="KW-1185">Reference proteome</keyword>
<gene>
    <name evidence="1" type="ORF">LHA26_03060</name>
</gene>
<organism evidence="1 2">
    <name type="scientific">Sphingomonas morindae</name>
    <dbReference type="NCBI Taxonomy" id="1541170"/>
    <lineage>
        <taxon>Bacteria</taxon>
        <taxon>Pseudomonadati</taxon>
        <taxon>Pseudomonadota</taxon>
        <taxon>Alphaproteobacteria</taxon>
        <taxon>Sphingomonadales</taxon>
        <taxon>Sphingomonadaceae</taxon>
        <taxon>Sphingomonas</taxon>
    </lineage>
</organism>
<reference evidence="1" key="1">
    <citation type="journal article" date="2022" name="Toxins">
        <title>Genomic Analysis of Sphingopyxis sp. USTB-05 for Biodegrading Cyanobacterial Hepatotoxins.</title>
        <authorList>
            <person name="Liu C."/>
            <person name="Xu Q."/>
            <person name="Zhao Z."/>
            <person name="Zhang H."/>
            <person name="Liu X."/>
            <person name="Yin C."/>
            <person name="Liu Y."/>
            <person name="Yan H."/>
        </authorList>
    </citation>
    <scope>NUCLEOTIDE SEQUENCE</scope>
    <source>
        <strain evidence="1">NBD5</strain>
    </source>
</reference>
<dbReference type="Proteomes" id="UP001056937">
    <property type="component" value="Chromosome 1"/>
</dbReference>
<sequence length="215" mass="23392">MGTIRLGRRRFLVPHRRRIAALLTIGRRQHTDVAQDLPAPGGLELRRERRRRRLSIPRPDIGDRVLQPQRADLVGASAQEAGIGGDRARFNLVGALVSDKDAVRRPQKRVERAAIGLVSLTASISASTDFATPSGSRASAWPPWRITLAEASPRARALISRIAPGSMVTLKPVSSSRVTRFALVTSRLIWSSGVLPLLEPRPIVPAPIVPAWVAA</sequence>
<dbReference type="EMBL" id="CP084930">
    <property type="protein sequence ID" value="USI73477.1"/>
    <property type="molecule type" value="Genomic_DNA"/>
</dbReference>
<evidence type="ECO:0000313" key="2">
    <source>
        <dbReference type="Proteomes" id="UP001056937"/>
    </source>
</evidence>